<dbReference type="EMBL" id="RWGY01000002">
    <property type="protein sequence ID" value="TVU51377.1"/>
    <property type="molecule type" value="Genomic_DNA"/>
</dbReference>
<dbReference type="InterPro" id="IPR006456">
    <property type="entry name" value="ZF_HD_homeobox_Cys/His_dimer"/>
</dbReference>
<dbReference type="PANTHER" id="PTHR31948">
    <property type="entry name" value="ZINC-FINGER HOMEODOMAIN PROTEIN 2"/>
    <property type="match status" value="1"/>
</dbReference>
<keyword evidence="3" id="KW-0862">Zinc</keyword>
<dbReference type="GO" id="GO:0008270">
    <property type="term" value="F:zinc ion binding"/>
    <property type="evidence" value="ECO:0007669"/>
    <property type="project" value="UniProtKB-KW"/>
</dbReference>
<dbReference type="GO" id="GO:0003700">
    <property type="term" value="F:DNA-binding transcription factor activity"/>
    <property type="evidence" value="ECO:0007669"/>
    <property type="project" value="TreeGrafter"/>
</dbReference>
<gene>
    <name evidence="6" type="ORF">EJB05_02802</name>
</gene>
<feature type="domain" description="ZF-HD dimerization-type" evidence="5">
    <location>
        <begin position="112"/>
        <end position="161"/>
    </location>
</feature>
<reference evidence="6 7" key="1">
    <citation type="journal article" date="2019" name="Sci. Rep.">
        <title>A high-quality genome of Eragrostis curvula grass provides insights into Poaceae evolution and supports new strategies to enhance forage quality.</title>
        <authorList>
            <person name="Carballo J."/>
            <person name="Santos B.A.C.M."/>
            <person name="Zappacosta D."/>
            <person name="Garbus I."/>
            <person name="Selva J.P."/>
            <person name="Gallo C.A."/>
            <person name="Diaz A."/>
            <person name="Albertini E."/>
            <person name="Caccamo M."/>
            <person name="Echenique V."/>
        </authorList>
    </citation>
    <scope>NUCLEOTIDE SEQUENCE [LARGE SCALE GENOMIC DNA]</scope>
    <source>
        <strain evidence="7">cv. Victoria</strain>
        <tissue evidence="6">Leaf</tissue>
    </source>
</reference>
<evidence type="ECO:0000259" key="5">
    <source>
        <dbReference type="PROSITE" id="PS51523"/>
    </source>
</evidence>
<dbReference type="NCBIfam" id="TIGR01566">
    <property type="entry name" value="ZF_HD_prot_N"/>
    <property type="match status" value="1"/>
</dbReference>
<keyword evidence="1" id="KW-0479">Metal-binding</keyword>
<evidence type="ECO:0000313" key="6">
    <source>
        <dbReference type="EMBL" id="TVU51377.1"/>
    </source>
</evidence>
<evidence type="ECO:0000256" key="3">
    <source>
        <dbReference type="ARBA" id="ARBA00022833"/>
    </source>
</evidence>
<evidence type="ECO:0000256" key="4">
    <source>
        <dbReference type="SAM" id="MobiDB-lite"/>
    </source>
</evidence>
<dbReference type="OrthoDB" id="694008at2759"/>
<evidence type="ECO:0000313" key="7">
    <source>
        <dbReference type="Proteomes" id="UP000324897"/>
    </source>
</evidence>
<keyword evidence="2" id="KW-0863">Zinc-finger</keyword>
<dbReference type="GO" id="GO:0005634">
    <property type="term" value="C:nucleus"/>
    <property type="evidence" value="ECO:0007669"/>
    <property type="project" value="TreeGrafter"/>
</dbReference>
<proteinExistence type="predicted"/>
<dbReference type="PANTHER" id="PTHR31948:SF155">
    <property type="entry name" value="ZINC-FINGER HOMEODOMAIN PROTEIN 3"/>
    <property type="match status" value="1"/>
</dbReference>
<sequence length="188" mass="19394">MVKSPRRSCLELAADLQTIFRGGKGAGEAGPRMDFSGTQGELPMAMHGGGGGSPFLGLHHQQREQQQYQHHHHGANGRHASPPEEEEKSRQALAVVPVSSSGGGGGGGGVRYRECLKNHAAAIGGSATDGCGEFMPAGEEGSLDALRCSACGCHRNFHRKSLPAAMAWAAAGRSTSAATTTTRSPPPA</sequence>
<evidence type="ECO:0000256" key="2">
    <source>
        <dbReference type="ARBA" id="ARBA00022771"/>
    </source>
</evidence>
<name>A0A5J9WU04_9POAL</name>
<feature type="non-terminal residue" evidence="6">
    <location>
        <position position="1"/>
    </location>
</feature>
<protein>
    <recommendedName>
        <fullName evidence="5">ZF-HD dimerization-type domain-containing protein</fullName>
    </recommendedName>
</protein>
<dbReference type="GO" id="GO:0000976">
    <property type="term" value="F:transcription cis-regulatory region binding"/>
    <property type="evidence" value="ECO:0007669"/>
    <property type="project" value="TreeGrafter"/>
</dbReference>
<accession>A0A5J9WU04</accession>
<dbReference type="Gramene" id="TVU51377">
    <property type="protein sequence ID" value="TVU51377"/>
    <property type="gene ID" value="EJB05_02802"/>
</dbReference>
<dbReference type="GO" id="GO:0050793">
    <property type="term" value="P:regulation of developmental process"/>
    <property type="evidence" value="ECO:0007669"/>
    <property type="project" value="TreeGrafter"/>
</dbReference>
<evidence type="ECO:0000256" key="1">
    <source>
        <dbReference type="ARBA" id="ARBA00022723"/>
    </source>
</evidence>
<comment type="caution">
    <text evidence="6">The sequence shown here is derived from an EMBL/GenBank/DDBJ whole genome shotgun (WGS) entry which is preliminary data.</text>
</comment>
<dbReference type="AlphaFoldDB" id="A0A5J9WU04"/>
<dbReference type="Proteomes" id="UP000324897">
    <property type="component" value="Chromosome 6"/>
</dbReference>
<organism evidence="6 7">
    <name type="scientific">Eragrostis curvula</name>
    <name type="common">weeping love grass</name>
    <dbReference type="NCBI Taxonomy" id="38414"/>
    <lineage>
        <taxon>Eukaryota</taxon>
        <taxon>Viridiplantae</taxon>
        <taxon>Streptophyta</taxon>
        <taxon>Embryophyta</taxon>
        <taxon>Tracheophyta</taxon>
        <taxon>Spermatophyta</taxon>
        <taxon>Magnoliopsida</taxon>
        <taxon>Liliopsida</taxon>
        <taxon>Poales</taxon>
        <taxon>Poaceae</taxon>
        <taxon>PACMAD clade</taxon>
        <taxon>Chloridoideae</taxon>
        <taxon>Eragrostideae</taxon>
        <taxon>Eragrostidinae</taxon>
        <taxon>Eragrostis</taxon>
    </lineage>
</organism>
<dbReference type="Pfam" id="PF04770">
    <property type="entry name" value="ZF-HD_dimer"/>
    <property type="match status" value="1"/>
</dbReference>
<dbReference type="PROSITE" id="PS51523">
    <property type="entry name" value="ZF_HD_DIMER"/>
    <property type="match status" value="1"/>
</dbReference>
<feature type="region of interest" description="Disordered" evidence="4">
    <location>
        <begin position="50"/>
        <end position="106"/>
    </location>
</feature>
<keyword evidence="7" id="KW-1185">Reference proteome</keyword>